<protein>
    <submittedName>
        <fullName evidence="1">Uncharacterized protein</fullName>
    </submittedName>
</protein>
<dbReference type="Proteomes" id="UP000887159">
    <property type="component" value="Unassembled WGS sequence"/>
</dbReference>
<keyword evidence="2" id="KW-1185">Reference proteome</keyword>
<name>A0A8X7B8K6_TRICX</name>
<evidence type="ECO:0000313" key="1">
    <source>
        <dbReference type="EMBL" id="GFY23431.1"/>
    </source>
</evidence>
<reference evidence="1" key="1">
    <citation type="submission" date="2020-08" db="EMBL/GenBank/DDBJ databases">
        <title>Multicomponent nature underlies the extraordinary mechanical properties of spider dragline silk.</title>
        <authorList>
            <person name="Kono N."/>
            <person name="Nakamura H."/>
            <person name="Mori M."/>
            <person name="Yoshida Y."/>
            <person name="Ohtoshi R."/>
            <person name="Malay A.D."/>
            <person name="Moran D.A.P."/>
            <person name="Tomita M."/>
            <person name="Numata K."/>
            <person name="Arakawa K."/>
        </authorList>
    </citation>
    <scope>NUCLEOTIDE SEQUENCE</scope>
</reference>
<dbReference type="AlphaFoldDB" id="A0A8X7B8K6"/>
<organism evidence="1 2">
    <name type="scientific">Trichonephila clavipes</name>
    <name type="common">Golden silk orbweaver</name>
    <name type="synonym">Nephila clavipes</name>
    <dbReference type="NCBI Taxonomy" id="2585209"/>
    <lineage>
        <taxon>Eukaryota</taxon>
        <taxon>Metazoa</taxon>
        <taxon>Ecdysozoa</taxon>
        <taxon>Arthropoda</taxon>
        <taxon>Chelicerata</taxon>
        <taxon>Arachnida</taxon>
        <taxon>Araneae</taxon>
        <taxon>Araneomorphae</taxon>
        <taxon>Entelegynae</taxon>
        <taxon>Araneoidea</taxon>
        <taxon>Nephilidae</taxon>
        <taxon>Trichonephila</taxon>
    </lineage>
</organism>
<gene>
    <name evidence="1" type="ORF">TNCV_3941241</name>
</gene>
<sequence length="158" mass="17861">MALARKETPSTTRLPSPTFILGTGTWTDSSIPYLDLRVPCAVVLGSVVEEVWPVREGPMAYEEEHVSPQSQLVDGWRPRAAQDLPCREGRYTFNMSTLSVFSLVLNSSLDRELMHRPHQFTEAQEEEVSCQQPSCCFFYVNAIPTHPNGIPNYFQQVN</sequence>
<comment type="caution">
    <text evidence="1">The sequence shown here is derived from an EMBL/GenBank/DDBJ whole genome shotgun (WGS) entry which is preliminary data.</text>
</comment>
<proteinExistence type="predicted"/>
<accession>A0A8X7B8K6</accession>
<evidence type="ECO:0000313" key="2">
    <source>
        <dbReference type="Proteomes" id="UP000887159"/>
    </source>
</evidence>
<dbReference type="EMBL" id="BMAU01021363">
    <property type="protein sequence ID" value="GFY23431.1"/>
    <property type="molecule type" value="Genomic_DNA"/>
</dbReference>